<dbReference type="PANTHER" id="PTHR10625">
    <property type="entry name" value="HISTONE DEACETYLASE HDAC1-RELATED"/>
    <property type="match status" value="1"/>
</dbReference>
<evidence type="ECO:0000256" key="10">
    <source>
        <dbReference type="ARBA" id="ARBA00022853"/>
    </source>
</evidence>
<keyword evidence="18" id="KW-1185">Reference proteome</keyword>
<evidence type="ECO:0000256" key="3">
    <source>
        <dbReference type="ARBA" id="ARBA00007738"/>
    </source>
</evidence>
<proteinExistence type="inferred from homology"/>
<dbReference type="InterPro" id="IPR001607">
    <property type="entry name" value="Znf_UBP"/>
</dbReference>
<organism evidence="17 18">
    <name type="scientific">Paragonimus westermani</name>
    <dbReference type="NCBI Taxonomy" id="34504"/>
    <lineage>
        <taxon>Eukaryota</taxon>
        <taxon>Metazoa</taxon>
        <taxon>Spiralia</taxon>
        <taxon>Lophotrochozoa</taxon>
        <taxon>Platyhelminthes</taxon>
        <taxon>Trematoda</taxon>
        <taxon>Digenea</taxon>
        <taxon>Plagiorchiida</taxon>
        <taxon>Troglotremata</taxon>
        <taxon>Troglotrematidae</taxon>
        <taxon>Paragonimus</taxon>
    </lineage>
</organism>
<dbReference type="Proteomes" id="UP000699462">
    <property type="component" value="Unassembled WGS sequence"/>
</dbReference>
<dbReference type="Pfam" id="PF00850">
    <property type="entry name" value="Hist_deacetyl"/>
    <property type="match status" value="2"/>
</dbReference>
<dbReference type="GO" id="GO:0008270">
    <property type="term" value="F:zinc ion binding"/>
    <property type="evidence" value="ECO:0007669"/>
    <property type="project" value="UniProtKB-KW"/>
</dbReference>
<comment type="similarity">
    <text evidence="3">Belongs to the histone deacetylase family. HD type 2 subfamily.</text>
</comment>
<keyword evidence="9" id="KW-0862">Zinc</keyword>
<keyword evidence="7 14" id="KW-0863">Zinc-finger</keyword>
<evidence type="ECO:0000313" key="17">
    <source>
        <dbReference type="EMBL" id="KAF8560654.1"/>
    </source>
</evidence>
<evidence type="ECO:0000259" key="16">
    <source>
        <dbReference type="PROSITE" id="PS50271"/>
    </source>
</evidence>
<reference evidence="17 18" key="1">
    <citation type="submission" date="2019-07" db="EMBL/GenBank/DDBJ databases">
        <title>Annotation for the trematode Paragonimus westermani.</title>
        <authorList>
            <person name="Choi Y.-J."/>
        </authorList>
    </citation>
    <scope>NUCLEOTIDE SEQUENCE [LARGE SCALE GENOMIC DNA]</scope>
    <source>
        <strain evidence="17">180907_Pwestermani</strain>
    </source>
</reference>
<feature type="compositionally biased region" description="Polar residues" evidence="15">
    <location>
        <begin position="1023"/>
        <end position="1048"/>
    </location>
</feature>
<evidence type="ECO:0000256" key="2">
    <source>
        <dbReference type="ARBA" id="ARBA00004123"/>
    </source>
</evidence>
<evidence type="ECO:0000256" key="11">
    <source>
        <dbReference type="ARBA" id="ARBA00023015"/>
    </source>
</evidence>
<keyword evidence="6" id="KW-0677">Repeat</keyword>
<evidence type="ECO:0000256" key="15">
    <source>
        <dbReference type="SAM" id="MobiDB-lite"/>
    </source>
</evidence>
<keyword evidence="10" id="KW-0156">Chromatin regulator</keyword>
<evidence type="ECO:0000256" key="13">
    <source>
        <dbReference type="ARBA" id="ARBA00023242"/>
    </source>
</evidence>
<keyword evidence="5" id="KW-0479">Metal-binding</keyword>
<feature type="domain" description="UBP-type" evidence="16">
    <location>
        <begin position="1245"/>
        <end position="1345"/>
    </location>
</feature>
<dbReference type="GO" id="GO:0040029">
    <property type="term" value="P:epigenetic regulation of gene expression"/>
    <property type="evidence" value="ECO:0007669"/>
    <property type="project" value="TreeGrafter"/>
</dbReference>
<comment type="caution">
    <text evidence="17">The sequence shown here is derived from an EMBL/GenBank/DDBJ whole genome shotgun (WGS) entry which is preliminary data.</text>
</comment>
<dbReference type="EMBL" id="JTDF01022324">
    <property type="protein sequence ID" value="KAF8560654.1"/>
    <property type="molecule type" value="Genomic_DNA"/>
</dbReference>
<dbReference type="InterPro" id="IPR023696">
    <property type="entry name" value="Ureohydrolase_dom_sf"/>
</dbReference>
<feature type="domain" description="UBP-type" evidence="16">
    <location>
        <begin position="1106"/>
        <end position="1204"/>
    </location>
</feature>
<evidence type="ECO:0000256" key="9">
    <source>
        <dbReference type="ARBA" id="ARBA00022833"/>
    </source>
</evidence>
<evidence type="ECO:0000256" key="7">
    <source>
        <dbReference type="ARBA" id="ARBA00022771"/>
    </source>
</evidence>
<protein>
    <recommendedName>
        <fullName evidence="16">UBP-type domain-containing protein</fullName>
    </recommendedName>
</protein>
<evidence type="ECO:0000256" key="8">
    <source>
        <dbReference type="ARBA" id="ARBA00022801"/>
    </source>
</evidence>
<evidence type="ECO:0000256" key="6">
    <source>
        <dbReference type="ARBA" id="ARBA00022737"/>
    </source>
</evidence>
<keyword evidence="8" id="KW-0378">Hydrolase</keyword>
<keyword evidence="4" id="KW-0678">Repressor</keyword>
<gene>
    <name evidence="17" type="ORF">P879_05279</name>
</gene>
<evidence type="ECO:0000256" key="12">
    <source>
        <dbReference type="ARBA" id="ARBA00023163"/>
    </source>
</evidence>
<evidence type="ECO:0000256" key="1">
    <source>
        <dbReference type="ARBA" id="ARBA00001947"/>
    </source>
</evidence>
<evidence type="ECO:0000256" key="14">
    <source>
        <dbReference type="PROSITE-ProRule" id="PRU00502"/>
    </source>
</evidence>
<accession>A0A8T0D0Z4</accession>
<dbReference type="SUPFAM" id="SSF52768">
    <property type="entry name" value="Arginase/deacetylase"/>
    <property type="match status" value="2"/>
</dbReference>
<dbReference type="GO" id="GO:0000118">
    <property type="term" value="C:histone deacetylase complex"/>
    <property type="evidence" value="ECO:0007669"/>
    <property type="project" value="TreeGrafter"/>
</dbReference>
<feature type="region of interest" description="Disordered" evidence="15">
    <location>
        <begin position="1"/>
        <end position="21"/>
    </location>
</feature>
<dbReference type="GO" id="GO:0004407">
    <property type="term" value="F:histone deacetylase activity"/>
    <property type="evidence" value="ECO:0007669"/>
    <property type="project" value="TreeGrafter"/>
</dbReference>
<dbReference type="InterPro" id="IPR037138">
    <property type="entry name" value="His_deacetylse_dom_sf"/>
</dbReference>
<feature type="compositionally biased region" description="Polar residues" evidence="15">
    <location>
        <begin position="1"/>
        <end position="12"/>
    </location>
</feature>
<dbReference type="FunFam" id="3.30.40.10:FF:000342">
    <property type="entry name" value="Histone deacetylase 6"/>
    <property type="match status" value="1"/>
</dbReference>
<comment type="cofactor">
    <cofactor evidence="1">
        <name>Zn(2+)</name>
        <dbReference type="ChEBI" id="CHEBI:29105"/>
    </cofactor>
</comment>
<comment type="subcellular location">
    <subcellularLocation>
        <location evidence="2">Nucleus</location>
    </subcellularLocation>
</comment>
<name>A0A8T0D0Z4_9TREM</name>
<dbReference type="PRINTS" id="PR01270">
    <property type="entry name" value="HDASUPER"/>
</dbReference>
<dbReference type="Pfam" id="PF02148">
    <property type="entry name" value="zf-UBP"/>
    <property type="match status" value="2"/>
</dbReference>
<dbReference type="OrthoDB" id="424012at2759"/>
<dbReference type="PANTHER" id="PTHR10625:SF38">
    <property type="entry name" value="HISTONE DEACETYLASE 6, ISOFORM G"/>
    <property type="match status" value="1"/>
</dbReference>
<dbReference type="Gene3D" id="3.40.800.20">
    <property type="entry name" value="Histone deacetylase domain"/>
    <property type="match status" value="2"/>
</dbReference>
<keyword evidence="11" id="KW-0805">Transcription regulation</keyword>
<dbReference type="Gene3D" id="3.30.40.10">
    <property type="entry name" value="Zinc/RING finger domain, C3HC4 (zinc finger)"/>
    <property type="match status" value="2"/>
</dbReference>
<evidence type="ECO:0000313" key="18">
    <source>
        <dbReference type="Proteomes" id="UP000699462"/>
    </source>
</evidence>
<keyword evidence="12" id="KW-0804">Transcription</keyword>
<dbReference type="SUPFAM" id="SSF57850">
    <property type="entry name" value="RING/U-box"/>
    <property type="match status" value="2"/>
</dbReference>
<dbReference type="InterPro" id="IPR023801">
    <property type="entry name" value="His_deacetylse_dom"/>
</dbReference>
<keyword evidence="13" id="KW-0539">Nucleus</keyword>
<dbReference type="GO" id="GO:0016787">
    <property type="term" value="F:hydrolase activity"/>
    <property type="evidence" value="ECO:0007669"/>
    <property type="project" value="UniProtKB-KW"/>
</dbReference>
<feature type="region of interest" description="Disordered" evidence="15">
    <location>
        <begin position="1014"/>
        <end position="1058"/>
    </location>
</feature>
<evidence type="ECO:0000256" key="5">
    <source>
        <dbReference type="ARBA" id="ARBA00022723"/>
    </source>
</evidence>
<sequence>MSASISSPPDNTVSRERRRNRLRAPFGDEDIPIVFAGSGGRELFRRRLSANHGTGFFYDERMLLHKNEWFPSYPECPERSSVILSRCDLYGLLSRCTLIMAEPASDELLFPTHQHSHVSKVAETESMLDDERKTLASDLDSAFFNEHTNLAARLAVGSVVQAVESVHRGDVRNAFCLIRPPGHHAMENEACGFCIFNNVAIAAQYALDRLEYNRILIVDWDVHHGQATQYAFYDSSRVLYISIHRYDDQKFWPHLRESNFDFIGNGRGRGYNINVALNEEKLGDADYLAIFHRLVLPVAYEFDPDLVLVSAGYDSAYGCPLGQLELSPPLFAHLTHKLMCLAEGKLVVALEGGYFHDSLAESAAHTISALLGDCAPSLEPMGEVHQSVLKSISDCVSVLRVRWKSLHVYQIPELMPVSEAHHLPEQSWLDTKIPVMAPEKHVHDPEDLQRIDEWLSYLKHAHPVAQHSQKTSTCIVYDSRMENHKNEDDRNHPETPHRIRRCYELLDEYGLARRCKRVDSRYATRAELLRAHTESYVNAVAKTAGLEQSTLNRLAQDEDSIYFNRHTYDCARLAAGSVLAVIEEICTGRCMNGVAVIRPPGHHALADRCMGFCFFNNVAIGARHAQQTYGLKRIAIVDWDVHHGNGTEKIFEDDPNVLYISVHRYDDGRFFPSTVDTSPTVCGVGEGLGRTVQVGWNGRHVKDGEYITVFMHLILPILYEFRPQLIIVSAGFDAVRGDRLGGLGVSPECFGHLTHLLLTVAYLCTSVDHASRRDSSSERTTRQRVAHQQKSEFTGGLLLALEGGYHLAATAEALCHSVASLLGDCCPRLPLGLSPTEKGCKAVRRSLLIQEQYWKSIGGYGPIRSQLVSDELIRLGTSDQSRPGAQSGLEFTRQLEAEIQSRLEDLSLNDGASPRFSSPLNHYAPPTSTSFSLAVSDAVGIGSASISLPTPSLATRVPAVTTAEQNILLELGSELFTSTGAGQVVSSNVTASSPIMLQGALPSQQLTNEFTHLHVDSPYTGPSERSSLASEATPILQSRQPTPSNAAGSQPGGSSDPAVENHVVAVATLQDLMNVASIGTEDIHAFFGLESTQQLPERLFAITPLTWCPHLTSVHSNPTWTPDVHGPCSRCDNQTENWVCLTCYSVFCSRYANSHMVEHFSATKHPLVLSFSDLSSWCYECESYVHNEALSNVKRTAHRAKFGAHSQIRIIVLFQHFYSTTLHIPSSHACSTSHPSVYYAVAPSSSCPHLTSVKDKPDWQPDVHGKCGQCDHKDELWACLTCYTLGCGRYANSHMLEHFSNTEHPIVISFADLSCWCYKCESYVDSPALMLPKQAVHRAKFGADLPG</sequence>
<dbReference type="SMART" id="SM00290">
    <property type="entry name" value="ZnF_UBP"/>
    <property type="match status" value="2"/>
</dbReference>
<dbReference type="InterPro" id="IPR000286">
    <property type="entry name" value="HDACs"/>
</dbReference>
<dbReference type="InterPro" id="IPR013083">
    <property type="entry name" value="Znf_RING/FYVE/PHD"/>
</dbReference>
<evidence type="ECO:0000256" key="4">
    <source>
        <dbReference type="ARBA" id="ARBA00022491"/>
    </source>
</evidence>
<dbReference type="PROSITE" id="PS50271">
    <property type="entry name" value="ZF_UBP"/>
    <property type="match status" value="2"/>
</dbReference>
<dbReference type="CDD" id="cd10002">
    <property type="entry name" value="HDAC10_HDAC6-dom1"/>
    <property type="match status" value="1"/>
</dbReference>